<dbReference type="GO" id="GO:0005789">
    <property type="term" value="C:endoplasmic reticulum membrane"/>
    <property type="evidence" value="ECO:0007669"/>
    <property type="project" value="UniProtKB-SubCell"/>
</dbReference>
<evidence type="ECO:0000256" key="4">
    <source>
        <dbReference type="ARBA" id="ARBA00022824"/>
    </source>
</evidence>
<accession>A0A396IU53</accession>
<dbReference type="EMBL" id="PSQE01000003">
    <property type="protein sequence ID" value="RHN66467.1"/>
    <property type="molecule type" value="Genomic_DNA"/>
</dbReference>
<evidence type="ECO:0000256" key="5">
    <source>
        <dbReference type="ARBA" id="ARBA00022989"/>
    </source>
</evidence>
<comment type="similarity">
    <text evidence="2">Belongs to the DPM3 family.</text>
</comment>
<proteinExistence type="inferred from homology"/>
<feature type="transmembrane region" description="Helical" evidence="7">
    <location>
        <begin position="6"/>
        <end position="31"/>
    </location>
</feature>
<dbReference type="AlphaFoldDB" id="A0A396IU53"/>
<dbReference type="PANTHER" id="PTHR16433:SF0">
    <property type="entry name" value="DOLICHOL-PHOSPHATE MANNOSYLTRANSFERASE SUBUNIT 3"/>
    <property type="match status" value="1"/>
</dbReference>
<dbReference type="PANTHER" id="PTHR16433">
    <property type="entry name" value="DOLICHOL-PHOSPHATE MANNOSYLTRANSFERASE SUBUNIT 3"/>
    <property type="match status" value="1"/>
</dbReference>
<protein>
    <submittedName>
        <fullName evidence="8">Putative dolichyl-phosphate beta-D-mannosyltransferase</fullName>
        <ecNumber evidence="8">2.4.1.83</ecNumber>
    </submittedName>
</protein>
<evidence type="ECO:0000256" key="3">
    <source>
        <dbReference type="ARBA" id="ARBA00022692"/>
    </source>
</evidence>
<comment type="caution">
    <text evidence="8">The sequence shown here is derived from an EMBL/GenBank/DDBJ whole genome shotgun (WGS) entry which is preliminary data.</text>
</comment>
<organism evidence="8">
    <name type="scientific">Medicago truncatula</name>
    <name type="common">Barrel medic</name>
    <name type="synonym">Medicago tribuloides</name>
    <dbReference type="NCBI Taxonomy" id="3880"/>
    <lineage>
        <taxon>Eukaryota</taxon>
        <taxon>Viridiplantae</taxon>
        <taxon>Streptophyta</taxon>
        <taxon>Embryophyta</taxon>
        <taxon>Tracheophyta</taxon>
        <taxon>Spermatophyta</taxon>
        <taxon>Magnoliopsida</taxon>
        <taxon>eudicotyledons</taxon>
        <taxon>Gunneridae</taxon>
        <taxon>Pentapetalae</taxon>
        <taxon>rosids</taxon>
        <taxon>fabids</taxon>
        <taxon>Fabales</taxon>
        <taxon>Fabaceae</taxon>
        <taxon>Papilionoideae</taxon>
        <taxon>50 kb inversion clade</taxon>
        <taxon>NPAAA clade</taxon>
        <taxon>Hologalegina</taxon>
        <taxon>IRL clade</taxon>
        <taxon>Trifolieae</taxon>
        <taxon>Medicago</taxon>
    </lineage>
</organism>
<dbReference type="GO" id="GO:0004582">
    <property type="term" value="F:dolichyl-phosphate beta-D-mannosyltransferase activity"/>
    <property type="evidence" value="ECO:0007669"/>
    <property type="project" value="UniProtKB-EC"/>
</dbReference>
<name>A0A396IU53_MEDTR</name>
<dbReference type="EC" id="2.4.1.83" evidence="8"/>
<keyword evidence="3 7" id="KW-0812">Transmembrane</keyword>
<gene>
    <name evidence="8" type="ORF">MtrunA17_Chr3g0091381</name>
</gene>
<keyword evidence="5 7" id="KW-1133">Transmembrane helix</keyword>
<reference evidence="8" key="1">
    <citation type="journal article" date="2018" name="Nat. Plants">
        <title>Whole-genome landscape of Medicago truncatula symbiotic genes.</title>
        <authorList>
            <person name="Pecrix Y."/>
            <person name="Gamas P."/>
            <person name="Carrere S."/>
        </authorList>
    </citation>
    <scope>NUCLEOTIDE SEQUENCE</scope>
    <source>
        <tissue evidence="8">Leaves</tissue>
    </source>
</reference>
<dbReference type="Gramene" id="rna14459">
    <property type="protein sequence ID" value="RHN66467.1"/>
    <property type="gene ID" value="gene14459"/>
</dbReference>
<comment type="subcellular location">
    <subcellularLocation>
        <location evidence="1">Endoplasmic reticulum membrane</location>
        <topology evidence="1">Multi-pass membrane protein</topology>
    </subcellularLocation>
</comment>
<dbReference type="Proteomes" id="UP000265566">
    <property type="component" value="Chromosome 3"/>
</dbReference>
<evidence type="ECO:0000256" key="1">
    <source>
        <dbReference type="ARBA" id="ARBA00004477"/>
    </source>
</evidence>
<evidence type="ECO:0000313" key="8">
    <source>
        <dbReference type="EMBL" id="RHN66467.1"/>
    </source>
</evidence>
<evidence type="ECO:0000256" key="7">
    <source>
        <dbReference type="SAM" id="Phobius"/>
    </source>
</evidence>
<sequence>MLTTMLLPIYFVVSLGCYGLLMVGVGLMNFYSGQPSQLLAESVALGSLGIRIQFGRIYGFGPIQRWGVWPPSHGFREYTYQNDIVEAKEYLKQRGVDVGTS</sequence>
<evidence type="ECO:0000256" key="2">
    <source>
        <dbReference type="ARBA" id="ARBA00010430"/>
    </source>
</evidence>
<keyword evidence="8" id="KW-0328">Glycosyltransferase</keyword>
<keyword evidence="6 7" id="KW-0472">Membrane</keyword>
<keyword evidence="4" id="KW-0256">Endoplasmic reticulum</keyword>
<evidence type="ECO:0000256" key="6">
    <source>
        <dbReference type="ARBA" id="ARBA00023136"/>
    </source>
</evidence>
<dbReference type="InterPro" id="IPR013174">
    <property type="entry name" value="DPM3"/>
</dbReference>
<keyword evidence="8" id="KW-0808">Transferase</keyword>